<dbReference type="GeneID" id="30204646"/>
<protein>
    <submittedName>
        <fullName evidence="5">WD-repeat protein 68</fullName>
    </submittedName>
</protein>
<dbReference type="InterPro" id="IPR015943">
    <property type="entry name" value="WD40/YVTN_repeat-like_dom_sf"/>
</dbReference>
<reference evidence="5" key="1">
    <citation type="submission" date="2013-07" db="EMBL/GenBank/DDBJ databases">
        <title>The Genome Sequence of Cryptococcus bestiolae CBS10118.</title>
        <authorList>
            <consortium name="The Broad Institute Genome Sequencing Platform"/>
            <person name="Cuomo C."/>
            <person name="Litvintseva A."/>
            <person name="Chen Y."/>
            <person name="Heitman J."/>
            <person name="Sun S."/>
            <person name="Springer D."/>
            <person name="Dromer F."/>
            <person name="Young S.K."/>
            <person name="Zeng Q."/>
            <person name="Gargeya S."/>
            <person name="Fitzgerald M."/>
            <person name="Abouelleil A."/>
            <person name="Alvarado L."/>
            <person name="Berlin A.M."/>
            <person name="Chapman S.B."/>
            <person name="Dewar J."/>
            <person name="Goldberg J."/>
            <person name="Griggs A."/>
            <person name="Gujja S."/>
            <person name="Hansen M."/>
            <person name="Howarth C."/>
            <person name="Imamovic A."/>
            <person name="Larimer J."/>
            <person name="McCowan C."/>
            <person name="Murphy C."/>
            <person name="Pearson M."/>
            <person name="Priest M."/>
            <person name="Roberts A."/>
            <person name="Saif S."/>
            <person name="Shea T."/>
            <person name="Sykes S."/>
            <person name="Wortman J."/>
            <person name="Nusbaum C."/>
            <person name="Birren B."/>
        </authorList>
    </citation>
    <scope>NUCLEOTIDE SEQUENCE [LARGE SCALE GENOMIC DNA]</scope>
    <source>
        <strain evidence="5">CBS 10118</strain>
    </source>
</reference>
<dbReference type="Proteomes" id="UP000092730">
    <property type="component" value="Chromosome 1"/>
</dbReference>
<feature type="region of interest" description="Disordered" evidence="4">
    <location>
        <begin position="47"/>
        <end position="77"/>
    </location>
</feature>
<name>A0A1B9GCM7_9TREE</name>
<feature type="repeat" description="WD" evidence="3">
    <location>
        <begin position="209"/>
        <end position="251"/>
    </location>
</feature>
<dbReference type="EMBL" id="KI894018">
    <property type="protein sequence ID" value="OCF28758.1"/>
    <property type="molecule type" value="Genomic_DNA"/>
</dbReference>
<feature type="compositionally biased region" description="Polar residues" evidence="4">
    <location>
        <begin position="348"/>
        <end position="370"/>
    </location>
</feature>
<sequence>MSSQRLLQYDTNYPLYGISFSNSPSHPFRIALTTVSTSSTNKLIVVDQKQQQSHHHHHHHHSHYNQPSSSGSSDFQQLTSHSLNFPATKVGWEPRESLSSVGYEDGGGRGELIATSGDALRIYEVAKEWNGNDTGYVNKGNNGWTDSGEGSYTVKSRSVLTNSKMPHSSLPPVTSFSWNPISTQSIVTCSIDTTATYWDINTSQAKTQLIAHDRAVYDLSWLPHSSDIFVSVGADGSLRAFDLRQLEHSTILYESSKDTPLARIAFSKKEQHMMACFGLDDSKILVLDMRSPGQPVAELGGHSAPLGAVAWGAPGRGDSTGGGWIASCGDDSQLLLYDLTSPLPESRPPSTSNTKPSRSNTTTNPNSYDTLSPPITPESRNRGRSISRGESTASQSNNSSGGDPLEILPVRGWTAENEINNLAFSEKGDWVGCVSGGRLNVLAM</sequence>
<organism evidence="5">
    <name type="scientific">Kwoniella bestiolae CBS 10118</name>
    <dbReference type="NCBI Taxonomy" id="1296100"/>
    <lineage>
        <taxon>Eukaryota</taxon>
        <taxon>Fungi</taxon>
        <taxon>Dikarya</taxon>
        <taxon>Basidiomycota</taxon>
        <taxon>Agaricomycotina</taxon>
        <taxon>Tremellomycetes</taxon>
        <taxon>Tremellales</taxon>
        <taxon>Cryptococcaceae</taxon>
        <taxon>Kwoniella</taxon>
    </lineage>
</organism>
<evidence type="ECO:0000313" key="7">
    <source>
        <dbReference type="Proteomes" id="UP000092730"/>
    </source>
</evidence>
<feature type="compositionally biased region" description="Basic residues" evidence="4">
    <location>
        <begin position="52"/>
        <end position="63"/>
    </location>
</feature>
<evidence type="ECO:0000256" key="1">
    <source>
        <dbReference type="ARBA" id="ARBA00022574"/>
    </source>
</evidence>
<evidence type="ECO:0000313" key="5">
    <source>
        <dbReference type="EMBL" id="OCF28758.1"/>
    </source>
</evidence>
<dbReference type="OrthoDB" id="1284551at2759"/>
<dbReference type="VEuPathDB" id="FungiDB:I302_00247"/>
<reference evidence="5" key="3">
    <citation type="submission" date="2014-01" db="EMBL/GenBank/DDBJ databases">
        <title>Evolution of pathogenesis and genome organization in the Tremellales.</title>
        <authorList>
            <person name="Cuomo C."/>
            <person name="Litvintseva A."/>
            <person name="Heitman J."/>
            <person name="Chen Y."/>
            <person name="Sun S."/>
            <person name="Springer D."/>
            <person name="Dromer F."/>
            <person name="Young S."/>
            <person name="Zeng Q."/>
            <person name="Chapman S."/>
            <person name="Gujja S."/>
            <person name="Saif S."/>
            <person name="Birren B."/>
        </authorList>
    </citation>
    <scope>NUCLEOTIDE SEQUENCE</scope>
    <source>
        <strain evidence="5">CBS 10118</strain>
    </source>
</reference>
<dbReference type="EMBL" id="CP144541">
    <property type="protein sequence ID" value="WVW79595.1"/>
    <property type="molecule type" value="Genomic_DNA"/>
</dbReference>
<gene>
    <name evidence="5" type="ORF">I302_00247</name>
    <name evidence="6" type="ORF">I302_101564</name>
</gene>
<evidence type="ECO:0000256" key="3">
    <source>
        <dbReference type="PROSITE-ProRule" id="PRU00221"/>
    </source>
</evidence>
<dbReference type="SUPFAM" id="SSF50978">
    <property type="entry name" value="WD40 repeat-like"/>
    <property type="match status" value="1"/>
</dbReference>
<evidence type="ECO:0000256" key="2">
    <source>
        <dbReference type="ARBA" id="ARBA00022737"/>
    </source>
</evidence>
<evidence type="ECO:0000256" key="4">
    <source>
        <dbReference type="SAM" id="MobiDB-lite"/>
    </source>
</evidence>
<reference evidence="6" key="4">
    <citation type="submission" date="2024-02" db="EMBL/GenBank/DDBJ databases">
        <title>Comparative genomics of Cryptococcus and Kwoniella reveals pathogenesis evolution and contrasting modes of karyotype evolution via chromosome fusion or intercentromeric recombination.</title>
        <authorList>
            <person name="Coelho M.A."/>
            <person name="David-Palma M."/>
            <person name="Shea T."/>
            <person name="Bowers K."/>
            <person name="McGinley-Smith S."/>
            <person name="Mohammad A.W."/>
            <person name="Gnirke A."/>
            <person name="Yurkov A.M."/>
            <person name="Nowrousian M."/>
            <person name="Sun S."/>
            <person name="Cuomo C.A."/>
            <person name="Heitman J."/>
        </authorList>
    </citation>
    <scope>NUCLEOTIDE SEQUENCE</scope>
    <source>
        <strain evidence="6">CBS 10118</strain>
    </source>
</reference>
<dbReference type="InterPro" id="IPR036322">
    <property type="entry name" value="WD40_repeat_dom_sf"/>
</dbReference>
<dbReference type="RefSeq" id="XP_019049828.1">
    <property type="nucleotide sequence ID" value="XM_019186950.1"/>
</dbReference>
<keyword evidence="1 3" id="KW-0853">WD repeat</keyword>
<dbReference type="InterPro" id="IPR045159">
    <property type="entry name" value="DCAF7-like"/>
</dbReference>
<dbReference type="PROSITE" id="PS50082">
    <property type="entry name" value="WD_REPEATS_2"/>
    <property type="match status" value="1"/>
</dbReference>
<dbReference type="Gene3D" id="2.130.10.10">
    <property type="entry name" value="YVTN repeat-like/Quinoprotein amine dehydrogenase"/>
    <property type="match status" value="1"/>
</dbReference>
<proteinExistence type="predicted"/>
<dbReference type="SMART" id="SM00320">
    <property type="entry name" value="WD40"/>
    <property type="match status" value="3"/>
</dbReference>
<feature type="compositionally biased region" description="Polar residues" evidence="4">
    <location>
        <begin position="388"/>
        <end position="401"/>
    </location>
</feature>
<dbReference type="AlphaFoldDB" id="A0A1B9GCM7"/>
<dbReference type="PANTHER" id="PTHR19919">
    <property type="entry name" value="WD REPEAT CONTAINING PROTEIN"/>
    <property type="match status" value="1"/>
</dbReference>
<dbReference type="STRING" id="1296100.A0A1B9GCM7"/>
<accession>A0A1B9GCM7</accession>
<keyword evidence="7" id="KW-1185">Reference proteome</keyword>
<dbReference type="KEGG" id="kbi:30204646"/>
<feature type="region of interest" description="Disordered" evidence="4">
    <location>
        <begin position="340"/>
        <end position="407"/>
    </location>
</feature>
<keyword evidence="2" id="KW-0677">Repeat</keyword>
<dbReference type="Pfam" id="PF00400">
    <property type="entry name" value="WD40"/>
    <property type="match status" value="2"/>
</dbReference>
<reference evidence="6" key="2">
    <citation type="submission" date="2013-07" db="EMBL/GenBank/DDBJ databases">
        <authorList>
            <consortium name="The Broad Institute Genome Sequencing Platform"/>
            <person name="Cuomo C."/>
            <person name="Litvintseva A."/>
            <person name="Chen Y."/>
            <person name="Heitman J."/>
            <person name="Sun S."/>
            <person name="Springer D."/>
            <person name="Dromer F."/>
            <person name="Young S.K."/>
            <person name="Zeng Q."/>
            <person name="Gargeya S."/>
            <person name="Fitzgerald M."/>
            <person name="Abouelleil A."/>
            <person name="Alvarado L."/>
            <person name="Berlin A.M."/>
            <person name="Chapman S.B."/>
            <person name="Dewar J."/>
            <person name="Goldberg J."/>
            <person name="Griggs A."/>
            <person name="Gujja S."/>
            <person name="Hansen M."/>
            <person name="Howarth C."/>
            <person name="Imamovic A."/>
            <person name="Larimer J."/>
            <person name="McCowan C."/>
            <person name="Murphy C."/>
            <person name="Pearson M."/>
            <person name="Priest M."/>
            <person name="Roberts A."/>
            <person name="Saif S."/>
            <person name="Shea T."/>
            <person name="Sykes S."/>
            <person name="Wortman J."/>
            <person name="Nusbaum C."/>
            <person name="Birren B."/>
        </authorList>
    </citation>
    <scope>NUCLEOTIDE SEQUENCE</scope>
    <source>
        <strain evidence="6">CBS 10118</strain>
    </source>
</reference>
<evidence type="ECO:0000313" key="6">
    <source>
        <dbReference type="EMBL" id="WVW79595.1"/>
    </source>
</evidence>
<dbReference type="InterPro" id="IPR001680">
    <property type="entry name" value="WD40_rpt"/>
</dbReference>